<gene>
    <name evidence="2" type="ORF">CLF_113073</name>
</gene>
<evidence type="ECO:0000313" key="2">
    <source>
        <dbReference type="EMBL" id="GAA57683.1"/>
    </source>
</evidence>
<evidence type="ECO:0000256" key="1">
    <source>
        <dbReference type="SAM" id="MobiDB-lite"/>
    </source>
</evidence>
<protein>
    <submittedName>
        <fullName evidence="2">Uncharacterized protein</fullName>
    </submittedName>
</protein>
<name>G7YXK3_CLOSI</name>
<dbReference type="EMBL" id="DF144955">
    <property type="protein sequence ID" value="GAA57683.1"/>
    <property type="molecule type" value="Genomic_DNA"/>
</dbReference>
<dbReference type="Proteomes" id="UP000008909">
    <property type="component" value="Unassembled WGS sequence"/>
</dbReference>
<dbReference type="AlphaFoldDB" id="G7YXK3"/>
<sequence>PDLIAVRERRATVIDVSIVSDGRGVTVWNEKKQKHGADEFSLAISSALRAIGCDVDFLDHQPMIISYRGICFPQPAKPVIGLGHSKVTVSDLCLLAIVGFSAGVESEPNSTFRNSKSPNLRGFIVPYREPQRQGAAFATKSSWTIEKYSANHRMTHVVKSTVWGKAGGIQRHCSLGHVCLHPTDFLILNVDTRDFLTVLNLGLDVNYKAHPDRLNGVACRVLRETILLPHHSSSSKDLGVWKCRYASGFGGSMRALMYAQQVRKSKTQYGYPGNLKVIRADPNTTIAEQIEGTGNQRTDVRFAFLFECEKPDQFRKSMESKTKLGRLMFQLLRDSRCRNTSYRRNTLPIGLLKIRRQPTTGFALPIRAHQQRIQLPGCITNERSSWVPATEIEHRIREPEVANYPLNYKQDIPTGIVPVEDRWLRVIGVFLSGEQGASSDKSGAFPQCSTVAASCSNDTILNSLHCESHRSSMMFVTEVVSTVEILLKSEFGTVQKAPAMRSRINSEIVMPYSLHLRVGPITCSQVGQTTEPSDSGSVPKENPTVRCVAGTRRSARSMPIHYLRRTIIAQQYRSELAQQLSTVKQYYTGSEHVDEAWQNVKGAILAAFTAVCPTSPIRPQDHWMSSRLLSTIDARKAIPARQRVRRRAQIPQMLKSEESKTESSSGHRKLGRWRRLCYGKQPRLISTDTIDWP</sequence>
<organism evidence="2 3">
    <name type="scientific">Clonorchis sinensis</name>
    <name type="common">Chinese liver fluke</name>
    <dbReference type="NCBI Taxonomy" id="79923"/>
    <lineage>
        <taxon>Eukaryota</taxon>
        <taxon>Metazoa</taxon>
        <taxon>Spiralia</taxon>
        <taxon>Lophotrochozoa</taxon>
        <taxon>Platyhelminthes</taxon>
        <taxon>Trematoda</taxon>
        <taxon>Digenea</taxon>
        <taxon>Opisthorchiida</taxon>
        <taxon>Opisthorchiata</taxon>
        <taxon>Opisthorchiidae</taxon>
        <taxon>Clonorchis</taxon>
    </lineage>
</organism>
<evidence type="ECO:0000313" key="3">
    <source>
        <dbReference type="Proteomes" id="UP000008909"/>
    </source>
</evidence>
<reference evidence="2" key="1">
    <citation type="journal article" date="2011" name="Genome Biol.">
        <title>The draft genome of the carcinogenic human liver fluke Clonorchis sinensis.</title>
        <authorList>
            <person name="Wang X."/>
            <person name="Chen W."/>
            <person name="Huang Y."/>
            <person name="Sun J."/>
            <person name="Men J."/>
            <person name="Liu H."/>
            <person name="Luo F."/>
            <person name="Guo L."/>
            <person name="Lv X."/>
            <person name="Deng C."/>
            <person name="Zhou C."/>
            <person name="Fan Y."/>
            <person name="Li X."/>
            <person name="Huang L."/>
            <person name="Hu Y."/>
            <person name="Liang C."/>
            <person name="Hu X."/>
            <person name="Xu J."/>
            <person name="Yu X."/>
        </authorList>
    </citation>
    <scope>NUCLEOTIDE SEQUENCE [LARGE SCALE GENOMIC DNA]</scope>
    <source>
        <strain evidence="2">Henan</strain>
    </source>
</reference>
<keyword evidence="3" id="KW-1185">Reference proteome</keyword>
<feature type="region of interest" description="Disordered" evidence="1">
    <location>
        <begin position="641"/>
        <end position="668"/>
    </location>
</feature>
<proteinExistence type="predicted"/>
<reference key="2">
    <citation type="submission" date="2011-10" db="EMBL/GenBank/DDBJ databases">
        <title>The genome and transcriptome sequence of Clonorchis sinensis provide insights into the carcinogenic liver fluke.</title>
        <authorList>
            <person name="Wang X."/>
            <person name="Huang Y."/>
            <person name="Chen W."/>
            <person name="Liu H."/>
            <person name="Guo L."/>
            <person name="Chen Y."/>
            <person name="Luo F."/>
            <person name="Zhou W."/>
            <person name="Sun J."/>
            <person name="Mao Q."/>
            <person name="Liang P."/>
            <person name="Zhou C."/>
            <person name="Tian Y."/>
            <person name="Men J."/>
            <person name="Lv X."/>
            <person name="Huang L."/>
            <person name="Zhou J."/>
            <person name="Hu Y."/>
            <person name="Li R."/>
            <person name="Zhang F."/>
            <person name="Lei H."/>
            <person name="Li X."/>
            <person name="Hu X."/>
            <person name="Liang C."/>
            <person name="Xu J."/>
            <person name="Wu Z."/>
            <person name="Yu X."/>
        </authorList>
    </citation>
    <scope>NUCLEOTIDE SEQUENCE</scope>
    <source>
        <strain>Henan</strain>
    </source>
</reference>
<feature type="non-terminal residue" evidence="2">
    <location>
        <position position="1"/>
    </location>
</feature>
<accession>G7YXK3</accession>